<dbReference type="Gramene" id="LPERR12G09890.1">
    <property type="protein sequence ID" value="LPERR12G09890.1"/>
    <property type="gene ID" value="LPERR12G09890"/>
</dbReference>
<evidence type="ECO:0000256" key="1">
    <source>
        <dbReference type="SAM" id="MobiDB-lite"/>
    </source>
</evidence>
<reference evidence="2" key="3">
    <citation type="submission" date="2015-04" db="UniProtKB">
        <authorList>
            <consortium name="EnsemblPlants"/>
        </authorList>
    </citation>
    <scope>IDENTIFICATION</scope>
</reference>
<feature type="region of interest" description="Disordered" evidence="1">
    <location>
        <begin position="24"/>
        <end position="114"/>
    </location>
</feature>
<name>A0A0D9XZA0_9ORYZ</name>
<keyword evidence="3" id="KW-1185">Reference proteome</keyword>
<feature type="compositionally biased region" description="Basic residues" evidence="1">
    <location>
        <begin position="72"/>
        <end position="90"/>
    </location>
</feature>
<evidence type="ECO:0000313" key="3">
    <source>
        <dbReference type="Proteomes" id="UP000032180"/>
    </source>
</evidence>
<dbReference type="HOGENOM" id="CLU_1909691_0_0_1"/>
<feature type="compositionally biased region" description="Basic and acidic residues" evidence="1">
    <location>
        <begin position="24"/>
        <end position="36"/>
    </location>
</feature>
<proteinExistence type="predicted"/>
<reference evidence="2 3" key="1">
    <citation type="submission" date="2012-08" db="EMBL/GenBank/DDBJ databases">
        <title>Oryza genome evolution.</title>
        <authorList>
            <person name="Wing R.A."/>
        </authorList>
    </citation>
    <scope>NUCLEOTIDE SEQUENCE</scope>
</reference>
<evidence type="ECO:0000313" key="2">
    <source>
        <dbReference type="EnsemblPlants" id="LPERR12G09890.1"/>
    </source>
</evidence>
<organism evidence="2 3">
    <name type="scientific">Leersia perrieri</name>
    <dbReference type="NCBI Taxonomy" id="77586"/>
    <lineage>
        <taxon>Eukaryota</taxon>
        <taxon>Viridiplantae</taxon>
        <taxon>Streptophyta</taxon>
        <taxon>Embryophyta</taxon>
        <taxon>Tracheophyta</taxon>
        <taxon>Spermatophyta</taxon>
        <taxon>Magnoliopsida</taxon>
        <taxon>Liliopsida</taxon>
        <taxon>Poales</taxon>
        <taxon>Poaceae</taxon>
        <taxon>BOP clade</taxon>
        <taxon>Oryzoideae</taxon>
        <taxon>Oryzeae</taxon>
        <taxon>Oryzinae</taxon>
        <taxon>Leersia</taxon>
    </lineage>
</organism>
<feature type="compositionally biased region" description="Low complexity" evidence="1">
    <location>
        <begin position="97"/>
        <end position="110"/>
    </location>
</feature>
<reference evidence="3" key="2">
    <citation type="submission" date="2013-12" db="EMBL/GenBank/DDBJ databases">
        <authorList>
            <person name="Yu Y."/>
            <person name="Lee S."/>
            <person name="de Baynast K."/>
            <person name="Wissotski M."/>
            <person name="Liu L."/>
            <person name="Talag J."/>
            <person name="Goicoechea J."/>
            <person name="Angelova A."/>
            <person name="Jetty R."/>
            <person name="Kudrna D."/>
            <person name="Golser W."/>
            <person name="Rivera L."/>
            <person name="Zhang J."/>
            <person name="Wing R."/>
        </authorList>
    </citation>
    <scope>NUCLEOTIDE SEQUENCE</scope>
</reference>
<dbReference type="AlphaFoldDB" id="A0A0D9XZA0"/>
<protein>
    <submittedName>
        <fullName evidence="2">Uncharacterized protein</fullName>
    </submittedName>
</protein>
<accession>A0A0D9XZA0</accession>
<sequence length="133" mass="14599">MYTGVCRQLAFLDGRLELKRRVGHEELEKVGGEARRAGASGEPRPAWSPPSPVGRSRAPSTSTLSTGMRARMGGRCHRPRVGAARTRRRQSGPSMGSARWPPSAEESPASSRREVVFPRSVARFAERITTDRT</sequence>
<dbReference type="EnsemblPlants" id="LPERR12G09890.1">
    <property type="protein sequence ID" value="LPERR12G09890.1"/>
    <property type="gene ID" value="LPERR12G09890"/>
</dbReference>
<dbReference type="Proteomes" id="UP000032180">
    <property type="component" value="Chromosome 12"/>
</dbReference>